<evidence type="ECO:0000256" key="1">
    <source>
        <dbReference type="ARBA" id="ARBA00022490"/>
    </source>
</evidence>
<reference evidence="10 11" key="1">
    <citation type="journal article" date="2016" name="Nat. Commun.">
        <title>Thousands of microbial genomes shed light on interconnected biogeochemical processes in an aquifer system.</title>
        <authorList>
            <person name="Anantharaman K."/>
            <person name="Brown C.T."/>
            <person name="Hug L.A."/>
            <person name="Sharon I."/>
            <person name="Castelle C.J."/>
            <person name="Probst A.J."/>
            <person name="Thomas B.C."/>
            <person name="Singh A."/>
            <person name="Wilkins M.J."/>
            <person name="Karaoz U."/>
            <person name="Brodie E.L."/>
            <person name="Williams K.H."/>
            <person name="Hubbard S.S."/>
            <person name="Banfield J.F."/>
        </authorList>
    </citation>
    <scope>NUCLEOTIDE SEQUENCE [LARGE SCALE GENOMIC DNA]</scope>
</reference>
<accession>A0A1G2L369</accession>
<dbReference type="Gene3D" id="1.10.8.100">
    <property type="entry name" value="Ribosomal RNA adenine dimethylase-like, domain 2"/>
    <property type="match status" value="1"/>
</dbReference>
<organism evidence="10 11">
    <name type="scientific">Candidatus Sungbacteria bacterium RIFCSPLOWO2_01_FULL_47_10</name>
    <dbReference type="NCBI Taxonomy" id="1802276"/>
    <lineage>
        <taxon>Bacteria</taxon>
        <taxon>Candidatus Sungiibacteriota</taxon>
    </lineage>
</organism>
<keyword evidence="3 7" id="KW-0489">Methyltransferase</keyword>
<dbReference type="SMART" id="SM00650">
    <property type="entry name" value="rADc"/>
    <property type="match status" value="1"/>
</dbReference>
<dbReference type="CDD" id="cd02440">
    <property type="entry name" value="AdoMet_MTases"/>
    <property type="match status" value="1"/>
</dbReference>
<dbReference type="EC" id="2.1.1.182" evidence="7"/>
<feature type="binding site" evidence="7 8">
    <location>
        <position position="22"/>
    </location>
    <ligand>
        <name>S-adenosyl-L-methionine</name>
        <dbReference type="ChEBI" id="CHEBI:59789"/>
    </ligand>
</feature>
<comment type="catalytic activity">
    <reaction evidence="7">
        <text>adenosine(1518)/adenosine(1519) in 16S rRNA + 4 S-adenosyl-L-methionine = N(6)-dimethyladenosine(1518)/N(6)-dimethyladenosine(1519) in 16S rRNA + 4 S-adenosyl-L-homocysteine + 4 H(+)</text>
        <dbReference type="Rhea" id="RHEA:19609"/>
        <dbReference type="Rhea" id="RHEA-COMP:10232"/>
        <dbReference type="Rhea" id="RHEA-COMP:10233"/>
        <dbReference type="ChEBI" id="CHEBI:15378"/>
        <dbReference type="ChEBI" id="CHEBI:57856"/>
        <dbReference type="ChEBI" id="CHEBI:59789"/>
        <dbReference type="ChEBI" id="CHEBI:74411"/>
        <dbReference type="ChEBI" id="CHEBI:74493"/>
        <dbReference type="EC" id="2.1.1.182"/>
    </reaction>
</comment>
<feature type="binding site" evidence="7 8">
    <location>
        <position position="70"/>
    </location>
    <ligand>
        <name>S-adenosyl-L-methionine</name>
        <dbReference type="ChEBI" id="CHEBI:59789"/>
    </ligand>
</feature>
<evidence type="ECO:0000313" key="10">
    <source>
        <dbReference type="EMBL" id="OHA05984.1"/>
    </source>
</evidence>
<evidence type="ECO:0000313" key="11">
    <source>
        <dbReference type="Proteomes" id="UP000177982"/>
    </source>
</evidence>
<keyword evidence="6 7" id="KW-0694">RNA-binding</keyword>
<evidence type="ECO:0000256" key="6">
    <source>
        <dbReference type="ARBA" id="ARBA00022884"/>
    </source>
</evidence>
<proteinExistence type="inferred from homology"/>
<dbReference type="PROSITE" id="PS51689">
    <property type="entry name" value="SAM_RNA_A_N6_MT"/>
    <property type="match status" value="1"/>
</dbReference>
<keyword evidence="1 7" id="KW-0963">Cytoplasm</keyword>
<gene>
    <name evidence="7" type="primary">rsmA</name>
    <name evidence="7" type="synonym">ksgA</name>
    <name evidence="10" type="ORF">A2934_03945</name>
</gene>
<keyword evidence="2 7" id="KW-0698">rRNA processing</keyword>
<dbReference type="PANTHER" id="PTHR11727:SF7">
    <property type="entry name" value="DIMETHYLADENOSINE TRANSFERASE-RELATED"/>
    <property type="match status" value="1"/>
</dbReference>
<dbReference type="GO" id="GO:0005829">
    <property type="term" value="C:cytosol"/>
    <property type="evidence" value="ECO:0007669"/>
    <property type="project" value="TreeGrafter"/>
</dbReference>
<feature type="binding site" evidence="7 8">
    <location>
        <position position="97"/>
    </location>
    <ligand>
        <name>S-adenosyl-L-methionine</name>
        <dbReference type="ChEBI" id="CHEBI:59789"/>
    </ligand>
</feature>
<evidence type="ECO:0000256" key="7">
    <source>
        <dbReference type="HAMAP-Rule" id="MF_00607"/>
    </source>
</evidence>
<dbReference type="HAMAP" id="MF_00607">
    <property type="entry name" value="16SrRNA_methyltr_A"/>
    <property type="match status" value="1"/>
</dbReference>
<comment type="function">
    <text evidence="7">Specifically dimethylates two adjacent adenosines (A1518 and A1519) in the loop of a conserved hairpin near the 3'-end of 16S rRNA in the 30S particle. May play a critical role in biogenesis of 30S subunits.</text>
</comment>
<dbReference type="InterPro" id="IPR029063">
    <property type="entry name" value="SAM-dependent_MTases_sf"/>
</dbReference>
<dbReference type="SUPFAM" id="SSF53335">
    <property type="entry name" value="S-adenosyl-L-methionine-dependent methyltransferases"/>
    <property type="match status" value="1"/>
</dbReference>
<keyword evidence="5 7" id="KW-0949">S-adenosyl-L-methionine</keyword>
<sequence length="273" mass="30709">MDSPQSLFKKYGLRPNKLMGQNFLISEDILNDIIDAADLSLHDTVLEAGPGLGILTVALAQRARRVIAVEKDKKIADALKKYVTGKRMKNIEIVEGDILLYRDPTFVDGYKVVANLPYYLTSRFLRKFLSEEAIKPAAMILMVQKEVAERIIARPPHMNLLALSVQAYGKPEIVKKTPASAFWPKPKVDSAIIKITNISDDFFSKNGIDQKKFFTLLKTAFSQKRKKLSNSLGDFFGDKKTAEKKIKKTGLVPNSRPEEFSLENWGGLFKSLE</sequence>
<dbReference type="PANTHER" id="PTHR11727">
    <property type="entry name" value="DIMETHYLADENOSINE TRANSFERASE"/>
    <property type="match status" value="1"/>
</dbReference>
<comment type="similarity">
    <text evidence="7">Belongs to the class I-like SAM-binding methyltransferase superfamily. rRNA adenine N(6)-methyltransferase family. RsmA subfamily.</text>
</comment>
<dbReference type="InterPro" id="IPR020598">
    <property type="entry name" value="rRNA_Ade_methylase_Trfase_N"/>
</dbReference>
<evidence type="ECO:0000256" key="4">
    <source>
        <dbReference type="ARBA" id="ARBA00022679"/>
    </source>
</evidence>
<feature type="binding site" evidence="7 8">
    <location>
        <position position="49"/>
    </location>
    <ligand>
        <name>S-adenosyl-L-methionine</name>
        <dbReference type="ChEBI" id="CHEBI:59789"/>
    </ligand>
</feature>
<keyword evidence="4 7" id="KW-0808">Transferase</keyword>
<dbReference type="AlphaFoldDB" id="A0A1G2L369"/>
<evidence type="ECO:0000256" key="8">
    <source>
        <dbReference type="PROSITE-ProRule" id="PRU01026"/>
    </source>
</evidence>
<evidence type="ECO:0000256" key="5">
    <source>
        <dbReference type="ARBA" id="ARBA00022691"/>
    </source>
</evidence>
<dbReference type="Pfam" id="PF00398">
    <property type="entry name" value="RrnaAD"/>
    <property type="match status" value="1"/>
</dbReference>
<name>A0A1G2L369_9BACT</name>
<feature type="domain" description="Ribosomal RNA adenine methylase transferase N-terminal" evidence="9">
    <location>
        <begin position="29"/>
        <end position="199"/>
    </location>
</feature>
<dbReference type="NCBIfam" id="TIGR00755">
    <property type="entry name" value="ksgA"/>
    <property type="match status" value="1"/>
</dbReference>
<dbReference type="GO" id="GO:0052908">
    <property type="term" value="F:16S rRNA (adenine(1518)-N(6)/adenine(1519)-N(6))-dimethyltransferase activity"/>
    <property type="evidence" value="ECO:0007669"/>
    <property type="project" value="UniProtKB-EC"/>
</dbReference>
<dbReference type="Gene3D" id="3.40.50.150">
    <property type="entry name" value="Vaccinia Virus protein VP39"/>
    <property type="match status" value="1"/>
</dbReference>
<feature type="binding site" evidence="7 8">
    <location>
        <position position="24"/>
    </location>
    <ligand>
        <name>S-adenosyl-L-methionine</name>
        <dbReference type="ChEBI" id="CHEBI:59789"/>
    </ligand>
</feature>
<dbReference type="PROSITE" id="PS01131">
    <property type="entry name" value="RRNA_A_DIMETH"/>
    <property type="match status" value="1"/>
</dbReference>
<dbReference type="Proteomes" id="UP000177982">
    <property type="component" value="Unassembled WGS sequence"/>
</dbReference>
<dbReference type="GO" id="GO:0003723">
    <property type="term" value="F:RNA binding"/>
    <property type="evidence" value="ECO:0007669"/>
    <property type="project" value="UniProtKB-UniRule"/>
</dbReference>
<dbReference type="InterPro" id="IPR001737">
    <property type="entry name" value="KsgA/Erm"/>
</dbReference>
<dbReference type="EMBL" id="MHQO01000040">
    <property type="protein sequence ID" value="OHA05984.1"/>
    <property type="molecule type" value="Genomic_DNA"/>
</dbReference>
<comment type="caution">
    <text evidence="10">The sequence shown here is derived from an EMBL/GenBank/DDBJ whole genome shotgun (WGS) entry which is preliminary data.</text>
</comment>
<comment type="subcellular location">
    <subcellularLocation>
        <location evidence="7">Cytoplasm</location>
    </subcellularLocation>
</comment>
<evidence type="ECO:0000259" key="9">
    <source>
        <dbReference type="SMART" id="SM00650"/>
    </source>
</evidence>
<dbReference type="InterPro" id="IPR023165">
    <property type="entry name" value="rRNA_Ade_diMease-like_C"/>
</dbReference>
<evidence type="ECO:0000256" key="2">
    <source>
        <dbReference type="ARBA" id="ARBA00022552"/>
    </source>
</evidence>
<evidence type="ECO:0000256" key="3">
    <source>
        <dbReference type="ARBA" id="ARBA00022603"/>
    </source>
</evidence>
<dbReference type="InterPro" id="IPR020596">
    <property type="entry name" value="rRNA_Ade_Mease_Trfase_CS"/>
</dbReference>
<dbReference type="InterPro" id="IPR011530">
    <property type="entry name" value="rRNA_adenine_dimethylase"/>
</dbReference>
<protein>
    <recommendedName>
        <fullName evidence="7">Ribosomal RNA small subunit methyltransferase A</fullName>
        <ecNumber evidence="7">2.1.1.182</ecNumber>
    </recommendedName>
    <alternativeName>
        <fullName evidence="7">16S rRNA (adenine(1518)-N(6)/adenine(1519)-N(6))-dimethyltransferase</fullName>
    </alternativeName>
    <alternativeName>
        <fullName evidence="7">16S rRNA dimethyladenosine transferase</fullName>
    </alternativeName>
    <alternativeName>
        <fullName evidence="7">16S rRNA dimethylase</fullName>
    </alternativeName>
    <alternativeName>
        <fullName evidence="7">S-adenosylmethionine-6-N', N'-adenosyl(rRNA) dimethyltransferase</fullName>
    </alternativeName>
</protein>
<feature type="binding site" evidence="7 8">
    <location>
        <position position="115"/>
    </location>
    <ligand>
        <name>S-adenosyl-L-methionine</name>
        <dbReference type="ChEBI" id="CHEBI:59789"/>
    </ligand>
</feature>